<dbReference type="PROSITE" id="PS51318">
    <property type="entry name" value="TAT"/>
    <property type="match status" value="1"/>
</dbReference>
<feature type="domain" description="Beta-lactamase-related" evidence="3">
    <location>
        <begin position="82"/>
        <end position="429"/>
    </location>
</feature>
<evidence type="ECO:0000256" key="1">
    <source>
        <dbReference type="SAM" id="MobiDB-lite"/>
    </source>
</evidence>
<protein>
    <submittedName>
        <fullName evidence="4">Serine hydrolase</fullName>
    </submittedName>
</protein>
<dbReference type="Proteomes" id="UP000187851">
    <property type="component" value="Chromosome"/>
</dbReference>
<reference evidence="4 5" key="1">
    <citation type="journal article" date="2017" name="J. Biotechnol.">
        <title>The complete genome sequence of Streptomyces autolyticus CGMCC 0516, the producer of geldanamycin, autolytimycin, reblastatin and elaiophylin.</title>
        <authorList>
            <person name="Yin M."/>
            <person name="Jiang M."/>
            <person name="Ren Z."/>
            <person name="Dong Y."/>
            <person name="Lu T."/>
        </authorList>
    </citation>
    <scope>NUCLEOTIDE SEQUENCE [LARGE SCALE GENOMIC DNA]</scope>
    <source>
        <strain evidence="4 5">CGMCC0516</strain>
    </source>
</reference>
<dbReference type="RefSeq" id="WP_079259447.1">
    <property type="nucleotide sequence ID" value="NZ_CP019458.1"/>
</dbReference>
<dbReference type="PANTHER" id="PTHR46825:SF7">
    <property type="entry name" value="D-ALANYL-D-ALANINE CARBOXYPEPTIDASE"/>
    <property type="match status" value="1"/>
</dbReference>
<feature type="compositionally biased region" description="Low complexity" evidence="1">
    <location>
        <begin position="37"/>
        <end position="63"/>
    </location>
</feature>
<feature type="chain" id="PRO_5045900804" evidence="2">
    <location>
        <begin position="32"/>
        <end position="447"/>
    </location>
</feature>
<name>A0ABM6HL57_9ACTN</name>
<gene>
    <name evidence="4" type="ORF">BV401_34685</name>
</gene>
<dbReference type="SUPFAM" id="SSF56601">
    <property type="entry name" value="beta-lactamase/transpeptidase-like"/>
    <property type="match status" value="1"/>
</dbReference>
<organism evidence="4 5">
    <name type="scientific">Streptomyces autolyticus</name>
    <dbReference type="NCBI Taxonomy" id="75293"/>
    <lineage>
        <taxon>Bacteria</taxon>
        <taxon>Bacillati</taxon>
        <taxon>Actinomycetota</taxon>
        <taxon>Actinomycetes</taxon>
        <taxon>Kitasatosporales</taxon>
        <taxon>Streptomycetaceae</taxon>
        <taxon>Streptomyces</taxon>
    </lineage>
</organism>
<evidence type="ECO:0000256" key="2">
    <source>
        <dbReference type="SAM" id="SignalP"/>
    </source>
</evidence>
<feature type="signal peptide" evidence="2">
    <location>
        <begin position="1"/>
        <end position="31"/>
    </location>
</feature>
<dbReference type="InterPro" id="IPR012338">
    <property type="entry name" value="Beta-lactam/transpept-like"/>
</dbReference>
<dbReference type="InterPro" id="IPR006311">
    <property type="entry name" value="TAT_signal"/>
</dbReference>
<proteinExistence type="predicted"/>
<keyword evidence="5" id="KW-1185">Reference proteome</keyword>
<sequence length="447" mass="47648">MNAPMKRRRLRLVMAAAVTAALVGGAAAVPAAATSATASASASASATPQADPASSAASPSTDSYGSADPASSTDRGLSEDELRRAVARTLKDAGFIGVTVEVRDGDRRIQARAGEAELYTGRPMPYGAHYRAASVTKSFVATVALQLVAEGRLSLSDPVDKWLPGVVSGNGNDGRRITVRNLLQHTSGIYNYAYSDDTGESAADFDRTRFDRVSPEQVVAGAMKHRPDFPPAPADDPKPDWNYSNPGFVLAGMIIQKVTGNPWPEEIRDRIIRPLGLTGTSEPGDDPRLKAPYAHTYQRFPGSSTWLDTTLRNVSWGGAAGSLISTDRDLDRFFSALLSGRLLPPAQLAEMRRTVPVAEDFEVAFPHAQYGLGLMRQQLSCGGYRWGHGGDLEGATVRTGFTEGGRRSVTISSTGKTADDAQVLRAEAALQGLTDRVLCDGVRSRKL</sequence>
<dbReference type="Gene3D" id="3.40.710.10">
    <property type="entry name" value="DD-peptidase/beta-lactamase superfamily"/>
    <property type="match status" value="1"/>
</dbReference>
<evidence type="ECO:0000259" key="3">
    <source>
        <dbReference type="Pfam" id="PF00144"/>
    </source>
</evidence>
<evidence type="ECO:0000313" key="4">
    <source>
        <dbReference type="EMBL" id="AQA14797.1"/>
    </source>
</evidence>
<feature type="region of interest" description="Disordered" evidence="1">
    <location>
        <begin position="37"/>
        <end position="80"/>
    </location>
</feature>
<dbReference type="InterPro" id="IPR001466">
    <property type="entry name" value="Beta-lactam-related"/>
</dbReference>
<keyword evidence="4" id="KW-0378">Hydrolase</keyword>
<dbReference type="EMBL" id="CP019458">
    <property type="protein sequence ID" value="AQA14797.1"/>
    <property type="molecule type" value="Genomic_DNA"/>
</dbReference>
<evidence type="ECO:0000313" key="5">
    <source>
        <dbReference type="Proteomes" id="UP000187851"/>
    </source>
</evidence>
<dbReference type="Pfam" id="PF00144">
    <property type="entry name" value="Beta-lactamase"/>
    <property type="match status" value="1"/>
</dbReference>
<accession>A0ABM6HL57</accession>
<dbReference type="PANTHER" id="PTHR46825">
    <property type="entry name" value="D-ALANYL-D-ALANINE-CARBOXYPEPTIDASE/ENDOPEPTIDASE AMPH"/>
    <property type="match status" value="1"/>
</dbReference>
<keyword evidence="2" id="KW-0732">Signal</keyword>
<dbReference type="GO" id="GO:0016787">
    <property type="term" value="F:hydrolase activity"/>
    <property type="evidence" value="ECO:0007669"/>
    <property type="project" value="UniProtKB-KW"/>
</dbReference>
<dbReference type="InterPro" id="IPR050491">
    <property type="entry name" value="AmpC-like"/>
</dbReference>